<evidence type="ECO:0000313" key="3">
    <source>
        <dbReference type="EMBL" id="ABC77042.1"/>
    </source>
</evidence>
<accession>Q2LSI0</accession>
<reference evidence="3" key="1">
    <citation type="submission" date="2006-01" db="EMBL/GenBank/DDBJ databases">
        <title>The genome of the syntrophic bacterium Syntrophus aciditrophicus: Life dependent on negative change in electrical potential.</title>
        <authorList>
            <person name="Gunsalus R."/>
            <person name="Rohlin L."/>
            <person name="Kim U."/>
            <person name="Krupp R."/>
            <person name="Bhattacharyya A."/>
            <person name="Campbell J."/>
            <person name="McInerney M."/>
            <person name="Moutakki H."/>
            <person name="Rio-Hernandez L."/>
        </authorList>
    </citation>
    <scope>NUCLEOTIDE SEQUENCE [LARGE SCALE GENOMIC DNA]</scope>
    <source>
        <strain evidence="3">SB</strain>
    </source>
</reference>
<reference evidence="3 5" key="2">
    <citation type="journal article" date="2007" name="Proc. Natl. Acad. Sci. U.S.A.">
        <title>The genome of Syntrophus aciditrophicus: life at the thermodynamic limit of microbial growth.</title>
        <authorList>
            <person name="McInerney M.J."/>
            <person name="Rohlin L."/>
            <person name="Mouttaki H."/>
            <person name="Kim U."/>
            <person name="Krupp R.S."/>
            <person name="Rios-Hernandez L."/>
            <person name="Sieber J."/>
            <person name="Struchtemeyer C.G."/>
            <person name="Bhattacharyya A."/>
            <person name="Campbell J.W."/>
            <person name="Gunsalus R.P."/>
        </authorList>
    </citation>
    <scope>NUCLEOTIDE SEQUENCE [LARGE SCALE GENOMIC DNA]</scope>
    <source>
        <strain evidence="3 5">SB</strain>
    </source>
</reference>
<dbReference type="PANTHER" id="PTHR33498:SF1">
    <property type="entry name" value="TRANSPOSASE FOR INSERTION SEQUENCE ELEMENT IS1557"/>
    <property type="match status" value="1"/>
</dbReference>
<evidence type="ECO:0000259" key="1">
    <source>
        <dbReference type="Pfam" id="PF01610"/>
    </source>
</evidence>
<dbReference type="HOGENOM" id="CLU_041900_0_2_7"/>
<dbReference type="Pfam" id="PF14690">
    <property type="entry name" value="Zn_ribbon_ISL3"/>
    <property type="match status" value="1"/>
</dbReference>
<dbReference type="KEGG" id="sat:SYN_00117"/>
<feature type="domain" description="Transposase IS204/IS1001/IS1096/IS1165 zinc-finger" evidence="2">
    <location>
        <begin position="38"/>
        <end position="82"/>
    </location>
</feature>
<dbReference type="InterPro" id="IPR029261">
    <property type="entry name" value="Transposase_Znf"/>
</dbReference>
<dbReference type="Pfam" id="PF01610">
    <property type="entry name" value="DDE_Tnp_ISL3"/>
    <property type="match status" value="1"/>
</dbReference>
<gene>
    <name evidence="3" type="ORF">SYN_00117</name>
    <name evidence="4" type="ORF">SYN_01920</name>
</gene>
<dbReference type="Proteomes" id="UP000001933">
    <property type="component" value="Chromosome"/>
</dbReference>
<dbReference type="InterPro" id="IPR002560">
    <property type="entry name" value="Transposase_DDE"/>
</dbReference>
<dbReference type="EMBL" id="CP000252">
    <property type="protein sequence ID" value="ABC77772.1"/>
    <property type="molecule type" value="Genomic_DNA"/>
</dbReference>
<reference evidence="3" key="3">
    <citation type="submission" date="2012-11" db="EMBL/GenBank/DDBJ databases">
        <authorList>
            <person name="Le H."/>
            <person name="McInerney M.J."/>
        </authorList>
    </citation>
    <scope>NUCLEOTIDE SEQUENCE</scope>
    <source>
        <strain evidence="3">SB</strain>
    </source>
</reference>
<dbReference type="eggNOG" id="COG3464">
    <property type="taxonomic scope" value="Bacteria"/>
</dbReference>
<dbReference type="EMBL" id="CP000252">
    <property type="protein sequence ID" value="ABC77042.1"/>
    <property type="molecule type" value="Genomic_DNA"/>
</dbReference>
<proteinExistence type="predicted"/>
<dbReference type="RefSeq" id="WP_011417071.1">
    <property type="nucleotide sequence ID" value="NC_007759.1"/>
</dbReference>
<dbReference type="OrthoDB" id="1014181at2"/>
<dbReference type="PANTHER" id="PTHR33498">
    <property type="entry name" value="TRANSPOSASE FOR INSERTION SEQUENCE ELEMENT IS1557"/>
    <property type="match status" value="1"/>
</dbReference>
<dbReference type="InterPro" id="IPR047951">
    <property type="entry name" value="Transpos_ISL3"/>
</dbReference>
<organism evidence="3 5">
    <name type="scientific">Syntrophus aciditrophicus (strain SB)</name>
    <dbReference type="NCBI Taxonomy" id="56780"/>
    <lineage>
        <taxon>Bacteria</taxon>
        <taxon>Pseudomonadati</taxon>
        <taxon>Thermodesulfobacteriota</taxon>
        <taxon>Syntrophia</taxon>
        <taxon>Syntrophales</taxon>
        <taxon>Syntrophaceae</taxon>
        <taxon>Syntrophus</taxon>
    </lineage>
</organism>
<feature type="domain" description="Transposase IS204/IS1001/IS1096/IS1165 DDE" evidence="1">
    <location>
        <begin position="153"/>
        <end position="389"/>
    </location>
</feature>
<dbReference type="NCBIfam" id="NF033550">
    <property type="entry name" value="transpos_ISL3"/>
    <property type="match status" value="1"/>
</dbReference>
<evidence type="ECO:0000313" key="5">
    <source>
        <dbReference type="Proteomes" id="UP000001933"/>
    </source>
</evidence>
<dbReference type="InParanoid" id="Q2LSI0"/>
<dbReference type="AlphaFoldDB" id="Q2LSI0"/>
<dbReference type="KEGG" id="sat:SYN_01920"/>
<keyword evidence="5" id="KW-1185">Reference proteome</keyword>
<sequence>MSTSVLYHAFNLKGITYRATRFTGDVIEYFADVKEEYIRCPKCGQRKFIFKGQKTRSFHLGPMGRKRCFLVLSLHRIKCNTCDTLWWPDLPFMVGKHRFARSFALIVLDLLRFGTIRWVADYLGVGWDMIKEIHKLKLQRLYRNIPLHKVRYIGIDEFSIRKGHEYMTTVMDLSEGRILYATEGKGKEGILPFLKKLARKGKKLRAVAMDMGISFFSAVREALPNIDVVFDRYHIMALMNQGIENLRRNHQKELDDIGKQTLKGNRFLLLRNYDSLKPDHKERLDALMQANQPLFVMHSMKEQLRLFWEIPEYAQAVTFLDTWCKDAMLSGIKELVKVAKTLSGYRTAILNYFKHHITNAALEGTNNKIKTLKRQAYGFRDMEYFKLRLYHLHTQRYSLTG</sequence>
<evidence type="ECO:0000313" key="4">
    <source>
        <dbReference type="EMBL" id="ABC77772.1"/>
    </source>
</evidence>
<evidence type="ECO:0000259" key="2">
    <source>
        <dbReference type="Pfam" id="PF14690"/>
    </source>
</evidence>
<name>Q2LSI0_SYNAS</name>
<protein>
    <submittedName>
        <fullName evidence="3">Transposase</fullName>
    </submittedName>
</protein>